<dbReference type="EMBL" id="MU864382">
    <property type="protein sequence ID" value="KAK4188880.1"/>
    <property type="molecule type" value="Genomic_DNA"/>
</dbReference>
<dbReference type="PANTHER" id="PTHR11040:SF32">
    <property type="entry name" value="ZINC-REGULATED TRANSPORTER 1"/>
    <property type="match status" value="1"/>
</dbReference>
<organism evidence="7 8">
    <name type="scientific">Podospora australis</name>
    <dbReference type="NCBI Taxonomy" id="1536484"/>
    <lineage>
        <taxon>Eukaryota</taxon>
        <taxon>Fungi</taxon>
        <taxon>Dikarya</taxon>
        <taxon>Ascomycota</taxon>
        <taxon>Pezizomycotina</taxon>
        <taxon>Sordariomycetes</taxon>
        <taxon>Sordariomycetidae</taxon>
        <taxon>Sordariales</taxon>
        <taxon>Podosporaceae</taxon>
        <taxon>Podospora</taxon>
    </lineage>
</organism>
<feature type="transmembrane region" description="Helical" evidence="6">
    <location>
        <begin position="384"/>
        <end position="402"/>
    </location>
</feature>
<dbReference type="GO" id="GO:0005886">
    <property type="term" value="C:plasma membrane"/>
    <property type="evidence" value="ECO:0007669"/>
    <property type="project" value="TreeGrafter"/>
</dbReference>
<evidence type="ECO:0000256" key="5">
    <source>
        <dbReference type="SAM" id="MobiDB-lite"/>
    </source>
</evidence>
<protein>
    <submittedName>
        <fullName evidence="7">Zinc/iron permease</fullName>
    </submittedName>
</protein>
<evidence type="ECO:0000256" key="4">
    <source>
        <dbReference type="ARBA" id="ARBA00023136"/>
    </source>
</evidence>
<feature type="transmembrane region" description="Helical" evidence="6">
    <location>
        <begin position="340"/>
        <end position="363"/>
    </location>
</feature>
<evidence type="ECO:0000313" key="7">
    <source>
        <dbReference type="EMBL" id="KAK4188880.1"/>
    </source>
</evidence>
<dbReference type="GO" id="GO:0071578">
    <property type="term" value="P:zinc ion import across plasma membrane"/>
    <property type="evidence" value="ECO:0007669"/>
    <property type="project" value="TreeGrafter"/>
</dbReference>
<gene>
    <name evidence="7" type="ORF">QBC35DRAFT_548231</name>
</gene>
<feature type="transmembrane region" description="Helical" evidence="6">
    <location>
        <begin position="132"/>
        <end position="151"/>
    </location>
</feature>
<keyword evidence="2 6" id="KW-0812">Transmembrane</keyword>
<sequence>MSVSDDGEDQGGLFNPEHVNLDTASQRDIACYTALRRLVDERKGLPEYMTYKVFIAFIFIMLFGTMLTTLAPVYMVRTRKSRVSQGVLLYARHTGGGMMIATAMTHLLNSAYGVLGPHSCIGMTGRWATYSWPPAIVMASMMFFFLLELGAETYLENRQTQGDGDADGITGGPYSHQSHANLHSGDQDVVGLSRNKRSIIPISCRDIPLESFNNNRQQQSPSPAASSDNTAIKAPAASYLSFRSQSVSFVVLESGTLLRSMIIGATINASNWGNIAILFPIFIVHQAFEGMCLGARLVHVDFPRRLRWLPWVCGITYAVTAPVMIGIAWGIGLFVTYSDILQFSIGAAVMSAITAGCLLYTGLVQILARDFLFNPERTRQKGKGVLMVYSFFVGMFVVSLVSKAS</sequence>
<accession>A0AAN6WVC5</accession>
<reference evidence="7" key="2">
    <citation type="submission" date="2023-05" db="EMBL/GenBank/DDBJ databases">
        <authorList>
            <consortium name="Lawrence Berkeley National Laboratory"/>
            <person name="Steindorff A."/>
            <person name="Hensen N."/>
            <person name="Bonometti L."/>
            <person name="Westerberg I."/>
            <person name="Brannstrom I.O."/>
            <person name="Guillou S."/>
            <person name="Cros-Aarteil S."/>
            <person name="Calhoun S."/>
            <person name="Haridas S."/>
            <person name="Kuo A."/>
            <person name="Mondo S."/>
            <person name="Pangilinan J."/>
            <person name="Riley R."/>
            <person name="Labutti K."/>
            <person name="Andreopoulos B."/>
            <person name="Lipzen A."/>
            <person name="Chen C."/>
            <person name="Yanf M."/>
            <person name="Daum C."/>
            <person name="Ng V."/>
            <person name="Clum A."/>
            <person name="Ohm R."/>
            <person name="Martin F."/>
            <person name="Silar P."/>
            <person name="Natvig D."/>
            <person name="Lalanne C."/>
            <person name="Gautier V."/>
            <person name="Ament-Velasquez S.L."/>
            <person name="Kruys A."/>
            <person name="Hutchinson M.I."/>
            <person name="Powell A.J."/>
            <person name="Barry K."/>
            <person name="Miller A.N."/>
            <person name="Grigoriev I.V."/>
            <person name="Debuchy R."/>
            <person name="Gladieux P."/>
            <person name="Thoren M.H."/>
            <person name="Johannesson H."/>
        </authorList>
    </citation>
    <scope>NUCLEOTIDE SEQUENCE</scope>
    <source>
        <strain evidence="7">PSN309</strain>
    </source>
</reference>
<keyword evidence="4 6" id="KW-0472">Membrane</keyword>
<evidence type="ECO:0000256" key="3">
    <source>
        <dbReference type="ARBA" id="ARBA00022989"/>
    </source>
</evidence>
<dbReference type="PANTHER" id="PTHR11040">
    <property type="entry name" value="ZINC/IRON TRANSPORTER"/>
    <property type="match status" value="1"/>
</dbReference>
<feature type="region of interest" description="Disordered" evidence="5">
    <location>
        <begin position="160"/>
        <end position="180"/>
    </location>
</feature>
<evidence type="ECO:0000256" key="2">
    <source>
        <dbReference type="ARBA" id="ARBA00022692"/>
    </source>
</evidence>
<keyword evidence="3 6" id="KW-1133">Transmembrane helix</keyword>
<evidence type="ECO:0000313" key="8">
    <source>
        <dbReference type="Proteomes" id="UP001302126"/>
    </source>
</evidence>
<dbReference type="InterPro" id="IPR003689">
    <property type="entry name" value="ZIP"/>
</dbReference>
<keyword evidence="8" id="KW-1185">Reference proteome</keyword>
<dbReference type="Pfam" id="PF02535">
    <property type="entry name" value="Zip"/>
    <property type="match status" value="1"/>
</dbReference>
<comment type="subcellular location">
    <subcellularLocation>
        <location evidence="1">Membrane</location>
        <topology evidence="1">Multi-pass membrane protein</topology>
    </subcellularLocation>
</comment>
<evidence type="ECO:0000256" key="1">
    <source>
        <dbReference type="ARBA" id="ARBA00004141"/>
    </source>
</evidence>
<dbReference type="Proteomes" id="UP001302126">
    <property type="component" value="Unassembled WGS sequence"/>
</dbReference>
<proteinExistence type="predicted"/>
<feature type="transmembrane region" description="Helical" evidence="6">
    <location>
        <begin position="87"/>
        <end position="112"/>
    </location>
</feature>
<name>A0AAN6WVC5_9PEZI</name>
<dbReference type="AlphaFoldDB" id="A0AAN6WVC5"/>
<comment type="caution">
    <text evidence="7">The sequence shown here is derived from an EMBL/GenBank/DDBJ whole genome shotgun (WGS) entry which is preliminary data.</text>
</comment>
<feature type="transmembrane region" description="Helical" evidence="6">
    <location>
        <begin position="53"/>
        <end position="75"/>
    </location>
</feature>
<evidence type="ECO:0000256" key="6">
    <source>
        <dbReference type="SAM" id="Phobius"/>
    </source>
</evidence>
<feature type="transmembrane region" description="Helical" evidence="6">
    <location>
        <begin position="309"/>
        <end position="334"/>
    </location>
</feature>
<dbReference type="GO" id="GO:0000006">
    <property type="term" value="F:high-affinity zinc transmembrane transporter activity"/>
    <property type="evidence" value="ECO:0007669"/>
    <property type="project" value="TreeGrafter"/>
</dbReference>
<reference evidence="7" key="1">
    <citation type="journal article" date="2023" name="Mol. Phylogenet. Evol.">
        <title>Genome-scale phylogeny and comparative genomics of the fungal order Sordariales.</title>
        <authorList>
            <person name="Hensen N."/>
            <person name="Bonometti L."/>
            <person name="Westerberg I."/>
            <person name="Brannstrom I.O."/>
            <person name="Guillou S."/>
            <person name="Cros-Aarteil S."/>
            <person name="Calhoun S."/>
            <person name="Haridas S."/>
            <person name="Kuo A."/>
            <person name="Mondo S."/>
            <person name="Pangilinan J."/>
            <person name="Riley R."/>
            <person name="LaButti K."/>
            <person name="Andreopoulos B."/>
            <person name="Lipzen A."/>
            <person name="Chen C."/>
            <person name="Yan M."/>
            <person name="Daum C."/>
            <person name="Ng V."/>
            <person name="Clum A."/>
            <person name="Steindorff A."/>
            <person name="Ohm R.A."/>
            <person name="Martin F."/>
            <person name="Silar P."/>
            <person name="Natvig D.O."/>
            <person name="Lalanne C."/>
            <person name="Gautier V."/>
            <person name="Ament-Velasquez S.L."/>
            <person name="Kruys A."/>
            <person name="Hutchinson M.I."/>
            <person name="Powell A.J."/>
            <person name="Barry K."/>
            <person name="Miller A.N."/>
            <person name="Grigoriev I.V."/>
            <person name="Debuchy R."/>
            <person name="Gladieux P."/>
            <person name="Hiltunen Thoren M."/>
            <person name="Johannesson H."/>
        </authorList>
    </citation>
    <scope>NUCLEOTIDE SEQUENCE</scope>
    <source>
        <strain evidence="7">PSN309</strain>
    </source>
</reference>